<dbReference type="SUPFAM" id="SSF89095">
    <property type="entry name" value="GatB/YqeY motif"/>
    <property type="match status" value="1"/>
</dbReference>
<dbReference type="Pfam" id="PF09424">
    <property type="entry name" value="YqeY"/>
    <property type="match status" value="1"/>
</dbReference>
<dbReference type="AlphaFoldDB" id="E0XPI7"/>
<dbReference type="InterPro" id="IPR023168">
    <property type="entry name" value="GatB_Yqey_C_2"/>
</dbReference>
<accession>E0XPI7</accession>
<organism evidence="1">
    <name type="scientific">uncultured bacterium HF130_01F24</name>
    <dbReference type="NCBI Taxonomy" id="710814"/>
    <lineage>
        <taxon>Bacteria</taxon>
        <taxon>environmental samples</taxon>
    </lineage>
</organism>
<sequence length="150" mass="16948">MTESNLKEIITESMKSAMKARDKNRLKTIRLALSEIKKVEVDTRNEQTDAQIITILDKMVKQRRESIRQFKIGGRQELAAQEELEIEILNEFLPQALSEEEINSLVHSAIANSQAESVQDMGKVMAVIKPQVIGRADMAIISKKIKSLLT</sequence>
<dbReference type="PANTHER" id="PTHR28055:SF1">
    <property type="entry name" value="ALTERED INHERITANCE OF MITOCHONDRIA PROTEIN 41, MITOCHONDRIAL"/>
    <property type="match status" value="1"/>
</dbReference>
<dbReference type="GO" id="GO:0016884">
    <property type="term" value="F:carbon-nitrogen ligase activity, with glutamine as amido-N-donor"/>
    <property type="evidence" value="ECO:0007669"/>
    <property type="project" value="InterPro"/>
</dbReference>
<dbReference type="Gene3D" id="1.10.10.410">
    <property type="match status" value="1"/>
</dbReference>
<dbReference type="Gene3D" id="1.10.1510.10">
    <property type="entry name" value="Uncharacterised protein YqeY/AIM41 PF09424, N-terminal domain"/>
    <property type="match status" value="1"/>
</dbReference>
<dbReference type="PANTHER" id="PTHR28055">
    <property type="entry name" value="ALTERED INHERITANCE OF MITOCHONDRIA PROTEIN 41, MITOCHONDRIAL"/>
    <property type="match status" value="1"/>
</dbReference>
<evidence type="ECO:0000313" key="1">
    <source>
        <dbReference type="EMBL" id="ADI16328.1"/>
    </source>
</evidence>
<dbReference type="InterPro" id="IPR003789">
    <property type="entry name" value="Asn/Gln_tRNA_amidoTrase-B-like"/>
</dbReference>
<protein>
    <submittedName>
        <fullName evidence="1">Uncharacterized conserved protein</fullName>
    </submittedName>
</protein>
<proteinExistence type="predicted"/>
<dbReference type="InterPro" id="IPR019004">
    <property type="entry name" value="YqeY/Aim41"/>
</dbReference>
<name>E0XPI7_9BACT</name>
<dbReference type="EMBL" id="GU474835">
    <property type="protein sequence ID" value="ADI16328.1"/>
    <property type="molecule type" value="Genomic_DNA"/>
</dbReference>
<dbReference type="InterPro" id="IPR042184">
    <property type="entry name" value="YqeY/Aim41_N"/>
</dbReference>
<reference evidence="1" key="1">
    <citation type="journal article" date="2011" name="Environ. Microbiol.">
        <title>Time-series analyses of Monterey Bay coastal microbial picoplankton using a 'genome proxy' microarray.</title>
        <authorList>
            <person name="Rich V.I."/>
            <person name="Pham V.D."/>
            <person name="Eppley J."/>
            <person name="Shi Y."/>
            <person name="DeLong E.F."/>
        </authorList>
    </citation>
    <scope>NUCLEOTIDE SEQUENCE</scope>
</reference>